<dbReference type="Proteomes" id="UP001054945">
    <property type="component" value="Unassembled WGS sequence"/>
</dbReference>
<name>A0AAV4NC81_CAEEX</name>
<keyword evidence="2" id="KW-1185">Reference proteome</keyword>
<sequence length="76" mass="8608">MKYRLRPSFCGYENNCLSTTVDPFVPEFAAVKARLEAGTRVSHIDADYDRGKYALLESVINVAISLTWMEIFPCSE</sequence>
<gene>
    <name evidence="1" type="ORF">CEXT_687151</name>
</gene>
<accession>A0AAV4NC81</accession>
<evidence type="ECO:0000313" key="1">
    <source>
        <dbReference type="EMBL" id="GIX82258.1"/>
    </source>
</evidence>
<dbReference type="AlphaFoldDB" id="A0AAV4NC81"/>
<protein>
    <submittedName>
        <fullName evidence="1">Uncharacterized protein</fullName>
    </submittedName>
</protein>
<proteinExistence type="predicted"/>
<evidence type="ECO:0000313" key="2">
    <source>
        <dbReference type="Proteomes" id="UP001054945"/>
    </source>
</evidence>
<dbReference type="EMBL" id="BPLR01020762">
    <property type="protein sequence ID" value="GIX82258.1"/>
    <property type="molecule type" value="Genomic_DNA"/>
</dbReference>
<reference evidence="1 2" key="1">
    <citation type="submission" date="2021-06" db="EMBL/GenBank/DDBJ databases">
        <title>Caerostris extrusa draft genome.</title>
        <authorList>
            <person name="Kono N."/>
            <person name="Arakawa K."/>
        </authorList>
    </citation>
    <scope>NUCLEOTIDE SEQUENCE [LARGE SCALE GENOMIC DNA]</scope>
</reference>
<comment type="caution">
    <text evidence="1">The sequence shown here is derived from an EMBL/GenBank/DDBJ whole genome shotgun (WGS) entry which is preliminary data.</text>
</comment>
<organism evidence="1 2">
    <name type="scientific">Caerostris extrusa</name>
    <name type="common">Bark spider</name>
    <name type="synonym">Caerostris bankana</name>
    <dbReference type="NCBI Taxonomy" id="172846"/>
    <lineage>
        <taxon>Eukaryota</taxon>
        <taxon>Metazoa</taxon>
        <taxon>Ecdysozoa</taxon>
        <taxon>Arthropoda</taxon>
        <taxon>Chelicerata</taxon>
        <taxon>Arachnida</taxon>
        <taxon>Araneae</taxon>
        <taxon>Araneomorphae</taxon>
        <taxon>Entelegynae</taxon>
        <taxon>Araneoidea</taxon>
        <taxon>Araneidae</taxon>
        <taxon>Caerostris</taxon>
    </lineage>
</organism>